<dbReference type="EC" id="5.3.2.8" evidence="4"/>
<evidence type="ECO:0000313" key="5">
    <source>
        <dbReference type="Proteomes" id="UP001223336"/>
    </source>
</evidence>
<dbReference type="Proteomes" id="UP001223336">
    <property type="component" value="Unassembled WGS sequence"/>
</dbReference>
<dbReference type="SUPFAM" id="SSF54506">
    <property type="entry name" value="Diaminopimelate epimerase-like"/>
    <property type="match status" value="2"/>
</dbReference>
<evidence type="ECO:0000256" key="1">
    <source>
        <dbReference type="ARBA" id="ARBA00007673"/>
    </source>
</evidence>
<reference evidence="4 5" key="1">
    <citation type="submission" date="2023-08" db="EMBL/GenBank/DDBJ databases">
        <title>New molecular markers tilS and rpoB for phylogenetic and monitoring studies of the genus Thiothrix biodiversity.</title>
        <authorList>
            <person name="Ravin N.V."/>
            <person name="Smolyakov D."/>
            <person name="Markov N.D."/>
            <person name="Beletsky A.V."/>
            <person name="Mardanov A.V."/>
            <person name="Rudenko T.S."/>
            <person name="Grabovich M.Y."/>
        </authorList>
    </citation>
    <scope>NUCLEOTIDE SEQUENCE</scope>
    <source>
        <strain evidence="4">DNT52</strain>
        <strain evidence="3 5">H33</strain>
    </source>
</reference>
<name>A0AA51R441_9GAMM</name>
<dbReference type="RefSeq" id="WP_308135180.1">
    <property type="nucleotide sequence ID" value="NZ_CP133197.1"/>
</dbReference>
<comment type="similarity">
    <text evidence="1">Belongs to the PrpF family.</text>
</comment>
<organism evidence="4">
    <name type="scientific">Thiothrix subterranea</name>
    <dbReference type="NCBI Taxonomy" id="2735563"/>
    <lineage>
        <taxon>Bacteria</taxon>
        <taxon>Pseudomonadati</taxon>
        <taxon>Pseudomonadota</taxon>
        <taxon>Gammaproteobacteria</taxon>
        <taxon>Thiotrichales</taxon>
        <taxon>Thiotrichaceae</taxon>
        <taxon>Thiothrix</taxon>
    </lineage>
</organism>
<dbReference type="PANTHER" id="PTHR43709:SF3">
    <property type="entry name" value="ISOMERASE YBHH-RELATED"/>
    <property type="match status" value="1"/>
</dbReference>
<dbReference type="PANTHER" id="PTHR43709">
    <property type="entry name" value="ACONITATE ISOMERASE-RELATED"/>
    <property type="match status" value="1"/>
</dbReference>
<keyword evidence="2 4" id="KW-0413">Isomerase</keyword>
<dbReference type="Pfam" id="PF04303">
    <property type="entry name" value="PrpF"/>
    <property type="match status" value="1"/>
</dbReference>
<dbReference type="GO" id="GO:0016853">
    <property type="term" value="F:isomerase activity"/>
    <property type="evidence" value="ECO:0007669"/>
    <property type="project" value="UniProtKB-KW"/>
</dbReference>
<dbReference type="NCBIfam" id="NF033377">
    <property type="entry name" value="OMA_tautomer"/>
    <property type="match status" value="1"/>
</dbReference>
<proteinExistence type="inferred from homology"/>
<dbReference type="EMBL" id="CP133217">
    <property type="protein sequence ID" value="WML86271.1"/>
    <property type="molecule type" value="Genomic_DNA"/>
</dbReference>
<dbReference type="InterPro" id="IPR047687">
    <property type="entry name" value="OMA_tautomer-like"/>
</dbReference>
<protein>
    <submittedName>
        <fullName evidence="4">4-oxalomesaconate tautomerase</fullName>
        <ecNumber evidence="4">5.3.2.8</ecNumber>
    </submittedName>
</protein>
<dbReference type="Gene3D" id="3.10.310.10">
    <property type="entry name" value="Diaminopimelate Epimerase, Chain A, domain 1"/>
    <property type="match status" value="2"/>
</dbReference>
<evidence type="ECO:0000256" key="2">
    <source>
        <dbReference type="ARBA" id="ARBA00023235"/>
    </source>
</evidence>
<evidence type="ECO:0000313" key="3">
    <source>
        <dbReference type="EMBL" id="MDQ5769288.1"/>
    </source>
</evidence>
<dbReference type="InterPro" id="IPR007400">
    <property type="entry name" value="PrpF-like"/>
</dbReference>
<sequence>MQTAIPYMQIRGGSSKGVYFRADDLPADPEARNQVLLRAMGRDARQIDGLGGAHPLTSKVGIVSLSDRADSDVDYLFVQVVVGENRVDTTPNCGNILAGVGSFALESGMVIPSGETTTVRVHMLNSGSLCELVIQTPGGKVVYTGDTRIDGVPGTAAPIVCHYLDVAGSACGALLPTGNAKDVIDGISVTCIDNGMPVVVLRAADFGKTGRETCQELDEDLVFRQKLEAIRLQAGYRMNLGDVTKKVVPKMSLIASPLAGGHVSTRTFIPHTCHSSIGVLGAVSVATACILPGSVAEGIVVIPAGTPKNITVEHPSGEFAVELALNEQGTVIKAGLLRTARLLSRGELYI</sequence>
<gene>
    <name evidence="3" type="ORF">RCC75_12160</name>
    <name evidence="4" type="ORF">RCG00_18505</name>
</gene>
<dbReference type="EMBL" id="JAVFKN010000015">
    <property type="protein sequence ID" value="MDQ5769288.1"/>
    <property type="molecule type" value="Genomic_DNA"/>
</dbReference>
<accession>A0AA51R441</accession>
<dbReference type="Proteomes" id="UP001229862">
    <property type="component" value="Chromosome"/>
</dbReference>
<keyword evidence="5" id="KW-1185">Reference proteome</keyword>
<dbReference type="AlphaFoldDB" id="A0AA51R441"/>
<evidence type="ECO:0000313" key="4">
    <source>
        <dbReference type="EMBL" id="WML86271.1"/>
    </source>
</evidence>